<dbReference type="InterPro" id="IPR023393">
    <property type="entry name" value="START-like_dom_sf"/>
</dbReference>
<keyword evidence="1" id="KW-0732">Signal</keyword>
<evidence type="ECO:0000256" key="1">
    <source>
        <dbReference type="SAM" id="SignalP"/>
    </source>
</evidence>
<comment type="caution">
    <text evidence="2">The sequence shown here is derived from an EMBL/GenBank/DDBJ whole genome shotgun (WGS) entry which is preliminary data.</text>
</comment>
<organism evidence="2 3">
    <name type="scientific">Marinihelvus fidelis</name>
    <dbReference type="NCBI Taxonomy" id="2613842"/>
    <lineage>
        <taxon>Bacteria</taxon>
        <taxon>Pseudomonadati</taxon>
        <taxon>Pseudomonadota</taxon>
        <taxon>Gammaproteobacteria</taxon>
        <taxon>Chromatiales</taxon>
        <taxon>Wenzhouxiangellaceae</taxon>
        <taxon>Marinihelvus</taxon>
    </lineage>
</organism>
<dbReference type="SUPFAM" id="SSF55961">
    <property type="entry name" value="Bet v1-like"/>
    <property type="match status" value="1"/>
</dbReference>
<name>A0A5N0T9G4_9GAMM</name>
<evidence type="ECO:0008006" key="4">
    <source>
        <dbReference type="Google" id="ProtNLM"/>
    </source>
</evidence>
<proteinExistence type="predicted"/>
<keyword evidence="3" id="KW-1185">Reference proteome</keyword>
<evidence type="ECO:0000313" key="3">
    <source>
        <dbReference type="Proteomes" id="UP000325372"/>
    </source>
</evidence>
<accession>A0A5N0T9G4</accession>
<feature type="chain" id="PRO_5024359844" description="SRPBCC domain-containing protein" evidence="1">
    <location>
        <begin position="33"/>
        <end position="196"/>
    </location>
</feature>
<protein>
    <recommendedName>
        <fullName evidence="4">SRPBCC domain-containing protein</fullName>
    </recommendedName>
</protein>
<evidence type="ECO:0000313" key="2">
    <source>
        <dbReference type="EMBL" id="KAA9131411.1"/>
    </source>
</evidence>
<reference evidence="2 3" key="1">
    <citation type="submission" date="2019-09" db="EMBL/GenBank/DDBJ databases">
        <title>Wenzhouxiangella sp. Genome sequencing and assembly.</title>
        <authorList>
            <person name="Zhang R."/>
        </authorList>
    </citation>
    <scope>NUCLEOTIDE SEQUENCE [LARGE SCALE GENOMIC DNA]</scope>
    <source>
        <strain evidence="2 3">W260</strain>
    </source>
</reference>
<sequence>MMASRRKTIRPHLGPARLAGLLAAMLLAPAMAAAEVTSTDANGFGIVQQRNLPGVTPQQAWAAMTRRVGSWWDPSHTWSGDASKLNLEAKPDGCFCEWLPNGGWAEHMRVVYLVPGQSLRLRGGLGPLMELGLSGTMTWRVSARETSGDTAAGTLVEWRYIVSGHRPEGFADLAPAVDGVLGQQLDRLADSLASQP</sequence>
<dbReference type="AlphaFoldDB" id="A0A5N0T9G4"/>
<gene>
    <name evidence="2" type="ORF">F3N42_08815</name>
</gene>
<dbReference type="EMBL" id="VYXP01000005">
    <property type="protein sequence ID" value="KAA9131411.1"/>
    <property type="molecule type" value="Genomic_DNA"/>
</dbReference>
<dbReference type="Proteomes" id="UP000325372">
    <property type="component" value="Unassembled WGS sequence"/>
</dbReference>
<dbReference type="Gene3D" id="3.30.530.20">
    <property type="match status" value="1"/>
</dbReference>
<feature type="signal peptide" evidence="1">
    <location>
        <begin position="1"/>
        <end position="32"/>
    </location>
</feature>